<dbReference type="SMART" id="SM00418">
    <property type="entry name" value="HTH_ARSR"/>
    <property type="match status" value="1"/>
</dbReference>
<name>A8LUT4_SALAI</name>
<dbReference type="PANTHER" id="PTHR33154:SF33">
    <property type="entry name" value="TRANSCRIPTIONAL REPRESSOR SDPR"/>
    <property type="match status" value="1"/>
</dbReference>
<dbReference type="HOGENOM" id="CLU_097806_0_3_11"/>
<organism evidence="5">
    <name type="scientific">Salinispora arenicola (strain CNS-205)</name>
    <dbReference type="NCBI Taxonomy" id="391037"/>
    <lineage>
        <taxon>Bacteria</taxon>
        <taxon>Bacillati</taxon>
        <taxon>Actinomycetota</taxon>
        <taxon>Actinomycetes</taxon>
        <taxon>Micromonosporales</taxon>
        <taxon>Micromonosporaceae</taxon>
        <taxon>Salinispora</taxon>
    </lineage>
</organism>
<dbReference type="InterPro" id="IPR001845">
    <property type="entry name" value="HTH_ArsR_DNA-bd_dom"/>
</dbReference>
<dbReference type="EMBL" id="CP000850">
    <property type="protein sequence ID" value="ABV97437.1"/>
    <property type="molecule type" value="Genomic_DNA"/>
</dbReference>
<dbReference type="Gene3D" id="1.10.10.10">
    <property type="entry name" value="Winged helix-like DNA-binding domain superfamily/Winged helix DNA-binding domain"/>
    <property type="match status" value="1"/>
</dbReference>
<dbReference type="OrthoDB" id="9806976at2"/>
<dbReference type="eggNOG" id="COG0640">
    <property type="taxonomic scope" value="Bacteria"/>
</dbReference>
<accession>A8LUT4</accession>
<dbReference type="InterPro" id="IPR011991">
    <property type="entry name" value="ArsR-like_HTH"/>
</dbReference>
<evidence type="ECO:0000259" key="4">
    <source>
        <dbReference type="PROSITE" id="PS50987"/>
    </source>
</evidence>
<proteinExistence type="predicted"/>
<gene>
    <name evidence="5" type="ordered locus">Sare_1541</name>
</gene>
<dbReference type="GO" id="GO:0003677">
    <property type="term" value="F:DNA binding"/>
    <property type="evidence" value="ECO:0007669"/>
    <property type="project" value="UniProtKB-KW"/>
</dbReference>
<dbReference type="PROSITE" id="PS50987">
    <property type="entry name" value="HTH_ARSR_2"/>
    <property type="match status" value="1"/>
</dbReference>
<evidence type="ECO:0000313" key="5">
    <source>
        <dbReference type="EMBL" id="ABV97437.1"/>
    </source>
</evidence>
<dbReference type="PRINTS" id="PR00778">
    <property type="entry name" value="HTHARSR"/>
</dbReference>
<sequence length="123" mass="13431">MTSTGHTDPATGSGLVDAALRAMAHPRRRAMLRVVRDGERTARELAEAAGTSPPDASRHLKILREAGLLTVRAEKTSRLYRLDPIQMAEVRAVLDEFWDDRLAALKVAAESMAAERPAQQDTA</sequence>
<keyword evidence="3" id="KW-0804">Transcription</keyword>
<keyword evidence="1" id="KW-0805">Transcription regulation</keyword>
<dbReference type="InterPro" id="IPR036390">
    <property type="entry name" value="WH_DNA-bd_sf"/>
</dbReference>
<dbReference type="InterPro" id="IPR036388">
    <property type="entry name" value="WH-like_DNA-bd_sf"/>
</dbReference>
<feature type="domain" description="HTH arsR-type" evidence="4">
    <location>
        <begin position="8"/>
        <end position="102"/>
    </location>
</feature>
<dbReference type="NCBIfam" id="NF033788">
    <property type="entry name" value="HTH_metalloreg"/>
    <property type="match status" value="1"/>
</dbReference>
<dbReference type="GO" id="GO:0003700">
    <property type="term" value="F:DNA-binding transcription factor activity"/>
    <property type="evidence" value="ECO:0007669"/>
    <property type="project" value="InterPro"/>
</dbReference>
<dbReference type="SUPFAM" id="SSF46785">
    <property type="entry name" value="Winged helix' DNA-binding domain"/>
    <property type="match status" value="1"/>
</dbReference>
<keyword evidence="2" id="KW-0238">DNA-binding</keyword>
<dbReference type="PATRIC" id="fig|391037.6.peg.1570"/>
<dbReference type="KEGG" id="saq:Sare_1541"/>
<evidence type="ECO:0000256" key="2">
    <source>
        <dbReference type="ARBA" id="ARBA00023125"/>
    </source>
</evidence>
<dbReference type="InterPro" id="IPR051081">
    <property type="entry name" value="HTH_MetalResp_TranReg"/>
</dbReference>
<dbReference type="Pfam" id="PF12840">
    <property type="entry name" value="HTH_20"/>
    <property type="match status" value="1"/>
</dbReference>
<dbReference type="STRING" id="391037.Sare_1541"/>
<evidence type="ECO:0000256" key="3">
    <source>
        <dbReference type="ARBA" id="ARBA00023163"/>
    </source>
</evidence>
<dbReference type="CDD" id="cd00090">
    <property type="entry name" value="HTH_ARSR"/>
    <property type="match status" value="1"/>
</dbReference>
<dbReference type="AlphaFoldDB" id="A8LUT4"/>
<reference evidence="5" key="1">
    <citation type="submission" date="2007-10" db="EMBL/GenBank/DDBJ databases">
        <title>Complete sequence of Salinispora arenicola CNS-205.</title>
        <authorList>
            <consortium name="US DOE Joint Genome Institute"/>
            <person name="Copeland A."/>
            <person name="Lucas S."/>
            <person name="Lapidus A."/>
            <person name="Barry K."/>
            <person name="Glavina del Rio T."/>
            <person name="Dalin E."/>
            <person name="Tice H."/>
            <person name="Pitluck S."/>
            <person name="Foster B."/>
            <person name="Schmutz J."/>
            <person name="Larimer F."/>
            <person name="Land M."/>
            <person name="Hauser L."/>
            <person name="Kyrpides N."/>
            <person name="Ivanova N."/>
            <person name="Jensen P.R."/>
            <person name="Moore B.S."/>
            <person name="Penn K."/>
            <person name="Jenkins C."/>
            <person name="Udwary D."/>
            <person name="Xiang L."/>
            <person name="Gontang E."/>
            <person name="Richardson P."/>
        </authorList>
    </citation>
    <scope>NUCLEOTIDE SEQUENCE [LARGE SCALE GENOMIC DNA]</scope>
    <source>
        <strain evidence="5">CNS-205</strain>
    </source>
</reference>
<protein>
    <submittedName>
        <fullName evidence="5">Transcriptional regulator, ArsR family</fullName>
    </submittedName>
</protein>
<dbReference type="PANTHER" id="PTHR33154">
    <property type="entry name" value="TRANSCRIPTIONAL REGULATOR, ARSR FAMILY"/>
    <property type="match status" value="1"/>
</dbReference>
<evidence type="ECO:0000256" key="1">
    <source>
        <dbReference type="ARBA" id="ARBA00023015"/>
    </source>
</evidence>